<comment type="catalytic activity">
    <reaction evidence="11">
        <text>a 4-hydroxy-3-(all-trans-polyprenyl)benzoate + 2 reduced [2Fe-2S]-[ferredoxin] + O2 + 2 H(+) = a 3,4-dihydroxy-5-(all-trans-polyprenyl)benzoate + 2 oxidized [2Fe-2S]-[ferredoxin] + H2O</text>
        <dbReference type="Rhea" id="RHEA:81195"/>
        <dbReference type="Rhea" id="RHEA-COMP:9514"/>
        <dbReference type="Rhea" id="RHEA-COMP:10000"/>
        <dbReference type="Rhea" id="RHEA-COMP:10001"/>
        <dbReference type="Rhea" id="RHEA-COMP:10930"/>
        <dbReference type="ChEBI" id="CHEBI:15377"/>
        <dbReference type="ChEBI" id="CHEBI:15378"/>
        <dbReference type="ChEBI" id="CHEBI:15379"/>
        <dbReference type="ChEBI" id="CHEBI:33737"/>
        <dbReference type="ChEBI" id="CHEBI:33738"/>
        <dbReference type="ChEBI" id="CHEBI:64694"/>
        <dbReference type="ChEBI" id="CHEBI:78396"/>
        <dbReference type="EC" id="1.14.15.45"/>
    </reaction>
</comment>
<dbReference type="InterPro" id="IPR036188">
    <property type="entry name" value="FAD/NAD-bd_sf"/>
</dbReference>
<dbReference type="PANTHER" id="PTHR43876">
    <property type="entry name" value="UBIQUINONE BIOSYNTHESIS MONOOXYGENASE COQ6, MITOCHONDRIAL"/>
    <property type="match status" value="1"/>
</dbReference>
<keyword evidence="7 11" id="KW-0560">Oxidoreductase</keyword>
<evidence type="ECO:0000256" key="3">
    <source>
        <dbReference type="ARBA" id="ARBA00022630"/>
    </source>
</evidence>
<dbReference type="NCBIfam" id="TIGR01988">
    <property type="entry name" value="Ubi-OHases"/>
    <property type="match status" value="1"/>
</dbReference>
<keyword evidence="15" id="KW-1185">Reference proteome</keyword>
<feature type="domain" description="FAD-binding" evidence="13">
    <location>
        <begin position="409"/>
        <end position="471"/>
    </location>
</feature>
<keyword evidence="10 11" id="KW-0472">Membrane</keyword>
<evidence type="ECO:0000313" key="14">
    <source>
        <dbReference type="EMBL" id="KAG7093599.1"/>
    </source>
</evidence>
<dbReference type="GO" id="GO:0120538">
    <property type="term" value="F:2-methoxy-6-polyprenolphenol 4-hydroxylase activity"/>
    <property type="evidence" value="ECO:0007669"/>
    <property type="project" value="UniProtKB-EC"/>
</dbReference>
<dbReference type="EC" id="1.14.15.45" evidence="11"/>
<reference evidence="14" key="1">
    <citation type="journal article" date="2021" name="Genome Biol. Evol.">
        <title>The assembled and annotated genome of the fairy-ring fungus Marasmius oreades.</title>
        <authorList>
            <person name="Hiltunen M."/>
            <person name="Ament-Velasquez S.L."/>
            <person name="Johannesson H."/>
        </authorList>
    </citation>
    <scope>NUCLEOTIDE SEQUENCE</scope>
    <source>
        <strain evidence="14">03SP1</strain>
    </source>
</reference>
<dbReference type="EMBL" id="CM032184">
    <property type="protein sequence ID" value="KAG7093599.1"/>
    <property type="molecule type" value="Genomic_DNA"/>
</dbReference>
<comment type="cofactor">
    <cofactor evidence="1 11">
        <name>FAD</name>
        <dbReference type="ChEBI" id="CHEBI:57692"/>
    </cofactor>
</comment>
<feature type="region of interest" description="Disordered" evidence="12">
    <location>
        <begin position="347"/>
        <end position="377"/>
    </location>
</feature>
<comment type="function">
    <text evidence="11">FAD-dependent monooxygenase required for two non-consecutive steps during ubiquinone biosynthesis. Required for the C5-ring hydroxylation during ubiquinone biosynthesis by catalyzing the hydroxylation of 4-hydroxy-3-(all-trans-polyprenyl)benzoic acid to 3,4-dihydroxy-5-(all-trans-polyprenyl)benzoic acid. Also acts downstream of coq4, for the C1-hydroxylation during ubiquinone biosynthesis by catalyzing the hydroxylation of 2-methoxy-6-(all-trans-polyprenyl)phenol to 2-methoxy-6-(all-trans-polyprenyl)benzene-1,4-diol. The electrons required for the hydroxylation reaction are funneled indirectly to coq6 from NADPH via a ferredoxin/ferredoxin reductase system.</text>
</comment>
<dbReference type="GO" id="GO:0106364">
    <property type="term" value="F:4-hydroxy-3-all-trans-polyprenylbenzoate oxygenase activity"/>
    <property type="evidence" value="ECO:0007669"/>
    <property type="project" value="UniProtKB-EC"/>
</dbReference>
<dbReference type="GO" id="GO:0031314">
    <property type="term" value="C:extrinsic component of mitochondrial inner membrane"/>
    <property type="evidence" value="ECO:0007669"/>
    <property type="project" value="UniProtKB-UniRule"/>
</dbReference>
<comment type="caution">
    <text evidence="14">The sequence shown here is derived from an EMBL/GenBank/DDBJ whole genome shotgun (WGS) entry which is preliminary data.</text>
</comment>
<gene>
    <name evidence="11" type="primary">COQ6</name>
    <name evidence="14" type="ORF">E1B28_007265</name>
</gene>
<dbReference type="HAMAP" id="MF_03193">
    <property type="entry name" value="COQ6_monooxygenase"/>
    <property type="match status" value="1"/>
</dbReference>
<dbReference type="GO" id="GO:0016712">
    <property type="term" value="F:oxidoreductase activity, acting on paired donors, with incorporation or reduction of molecular oxygen, reduced flavin or flavoprotein as one donor, and incorporation of one atom of oxygen"/>
    <property type="evidence" value="ECO:0007669"/>
    <property type="project" value="UniProtKB-UniRule"/>
</dbReference>
<dbReference type="InterPro" id="IPR002938">
    <property type="entry name" value="FAD-bd"/>
</dbReference>
<dbReference type="OrthoDB" id="683240at2759"/>
<comment type="subcellular location">
    <subcellularLocation>
        <location evidence="11">Mitochondrion inner membrane</location>
        <topology evidence="11">Peripheral membrane protein</topology>
        <orientation evidence="11">Matrix side</orientation>
    </subcellularLocation>
</comment>
<dbReference type="PANTHER" id="PTHR43876:SF7">
    <property type="entry name" value="UBIQUINONE BIOSYNTHESIS MONOOXYGENASE COQ6, MITOCHONDRIAL"/>
    <property type="match status" value="1"/>
</dbReference>
<dbReference type="AlphaFoldDB" id="A0A9P7S1D0"/>
<keyword evidence="3 11" id="KW-0285">Flavoprotein</keyword>
<feature type="domain" description="FAD-binding" evidence="13">
    <location>
        <begin position="38"/>
        <end position="309"/>
    </location>
</feature>
<dbReference type="Gene3D" id="3.50.50.60">
    <property type="entry name" value="FAD/NAD(P)-binding domain"/>
    <property type="match status" value="2"/>
</dbReference>
<evidence type="ECO:0000256" key="8">
    <source>
        <dbReference type="ARBA" id="ARBA00023033"/>
    </source>
</evidence>
<dbReference type="Pfam" id="PF01494">
    <property type="entry name" value="FAD_binding_3"/>
    <property type="match status" value="2"/>
</dbReference>
<keyword evidence="6 11" id="KW-0274">FAD</keyword>
<evidence type="ECO:0000259" key="13">
    <source>
        <dbReference type="Pfam" id="PF01494"/>
    </source>
</evidence>
<protein>
    <recommendedName>
        <fullName evidence="11">Ubiquinone biosynthesis monooxygenase COQ6, mitochondrial</fullName>
        <ecNumber evidence="11">1.14.15.45</ecNumber>
    </recommendedName>
    <alternativeName>
        <fullName evidence="11">2-methoxy-6-polyprenolphenol 4-hydroxylase</fullName>
        <ecNumber evidence="11">1.14.15.46</ecNumber>
    </alternativeName>
</protein>
<dbReference type="EC" id="1.14.15.46" evidence="11"/>
<dbReference type="InterPro" id="IPR000689">
    <property type="entry name" value="UbQ_mOase_COQ6"/>
</dbReference>
<evidence type="ECO:0000256" key="12">
    <source>
        <dbReference type="SAM" id="MobiDB-lite"/>
    </source>
</evidence>
<dbReference type="PRINTS" id="PR00420">
    <property type="entry name" value="RNGMNOXGNASE"/>
</dbReference>
<dbReference type="GO" id="GO:0071949">
    <property type="term" value="F:FAD binding"/>
    <property type="evidence" value="ECO:0007669"/>
    <property type="project" value="InterPro"/>
</dbReference>
<dbReference type="SUPFAM" id="SSF51905">
    <property type="entry name" value="FAD/NAD(P)-binding domain"/>
    <property type="match status" value="1"/>
</dbReference>
<comment type="catalytic activity">
    <reaction evidence="11">
        <text>a 2-methoxy-6-(all-trans-polyprenyl)phenol + 2 reduced [2Fe-2S]-[ferredoxin] + O2 + 2 H(+) = a 2-methoxy-6-(all-trans-polyprenyl)benzene-1,4-diol + 2 oxidized [2Fe-2S]-[ferredoxin] + H2O</text>
        <dbReference type="Rhea" id="RHEA:81183"/>
        <dbReference type="Rhea" id="RHEA-COMP:9551"/>
        <dbReference type="Rhea" id="RHEA-COMP:10000"/>
        <dbReference type="Rhea" id="RHEA-COMP:10001"/>
        <dbReference type="Rhea" id="RHEA-COMP:10858"/>
        <dbReference type="ChEBI" id="CHEBI:15377"/>
        <dbReference type="ChEBI" id="CHEBI:15378"/>
        <dbReference type="ChEBI" id="CHEBI:15379"/>
        <dbReference type="ChEBI" id="CHEBI:33737"/>
        <dbReference type="ChEBI" id="CHEBI:33738"/>
        <dbReference type="ChEBI" id="CHEBI:62731"/>
        <dbReference type="ChEBI" id="CHEBI:84166"/>
        <dbReference type="EC" id="1.14.15.46"/>
    </reaction>
</comment>
<dbReference type="Proteomes" id="UP001049176">
    <property type="component" value="Chromosome 4"/>
</dbReference>
<evidence type="ECO:0000256" key="9">
    <source>
        <dbReference type="ARBA" id="ARBA00023128"/>
    </source>
</evidence>
<dbReference type="InterPro" id="IPR051205">
    <property type="entry name" value="UbiH/COQ6_monooxygenase"/>
</dbReference>
<comment type="similarity">
    <text evidence="2 11">Belongs to the UbiH/COQ6 family.</text>
</comment>
<evidence type="ECO:0000256" key="4">
    <source>
        <dbReference type="ARBA" id="ARBA00022688"/>
    </source>
</evidence>
<dbReference type="InterPro" id="IPR010971">
    <property type="entry name" value="UbiH/COQ6"/>
</dbReference>
<sequence length="589" mass="63760">MWRATGTRTSHCSSHLRVFTHHSRKRCRYSTSASKPDEYDVVIVGGGPAGLALASALGSKQALRETLRIALVEASDLSKVHDWSTSPNTFSNRVSSLTNVSQAFLRDIGAWNEVDRERTAPIEEMQVWDGISDARISFSASEIGLEHSEKGMARLTENLNLQRGLLRLLHKIQGVHIVDKSKVHSITSTGPGTWPLVHLDNNQTLKARLLVGADGLNSPVRTFAQISSFGWAYDTQGVVATMHHPPRSVFENPNTTAYQRFLPTGPIAFLPLSPTMSSLVWSTKTPIAAALKACEPSVLARMINAAFRLPEVSLQYLYNRILESQSLGKLITDSEMRDEIRWREQSHAVDPNSAYSSSAFDAPPTTPGIPPSDSQMIPPLVTSLQNGSVASFPLRFNHTEAYIGEGKGARTVLVGDAAHTIHPMAGQGLNLGLGDVECLARCIEDAVVSGGDVGSYTALLPYTQERYFANHKVMTACDKLHKLYSFTAEPIVWARSMGLEVVNEFDSVKAALMMTAGSNPRMHRSSTNINGGVSRTVFDVAAAGLQKVDAANSAVRAIRSGILGFAAGGLQAIAKAASDAREKDANKMD</sequence>
<keyword evidence="8 11" id="KW-0503">Monooxygenase</keyword>
<organism evidence="14 15">
    <name type="scientific">Marasmius oreades</name>
    <name type="common">fairy-ring Marasmius</name>
    <dbReference type="NCBI Taxonomy" id="181124"/>
    <lineage>
        <taxon>Eukaryota</taxon>
        <taxon>Fungi</taxon>
        <taxon>Dikarya</taxon>
        <taxon>Basidiomycota</taxon>
        <taxon>Agaricomycotina</taxon>
        <taxon>Agaricomycetes</taxon>
        <taxon>Agaricomycetidae</taxon>
        <taxon>Agaricales</taxon>
        <taxon>Marasmiineae</taxon>
        <taxon>Marasmiaceae</taxon>
        <taxon>Marasmius</taxon>
    </lineage>
</organism>
<comment type="subunit">
    <text evidence="11">Component of a multi-subunit COQ enzyme complex, composed of at least COQ3, COQ4, COQ5, COQ6, COQ7 and COQ9.</text>
</comment>
<evidence type="ECO:0000256" key="5">
    <source>
        <dbReference type="ARBA" id="ARBA00022792"/>
    </source>
</evidence>
<evidence type="ECO:0000256" key="11">
    <source>
        <dbReference type="HAMAP-Rule" id="MF_03193"/>
    </source>
</evidence>
<evidence type="ECO:0000256" key="10">
    <source>
        <dbReference type="ARBA" id="ARBA00023136"/>
    </source>
</evidence>
<comment type="pathway">
    <text evidence="11">Cofactor biosynthesis; ubiquinone biosynthesis.</text>
</comment>
<evidence type="ECO:0000256" key="7">
    <source>
        <dbReference type="ARBA" id="ARBA00023002"/>
    </source>
</evidence>
<keyword evidence="5 11" id="KW-0999">Mitochondrion inner membrane</keyword>
<keyword evidence="9 11" id="KW-0496">Mitochondrion</keyword>
<evidence type="ECO:0000256" key="2">
    <source>
        <dbReference type="ARBA" id="ARBA00005349"/>
    </source>
</evidence>
<evidence type="ECO:0000256" key="6">
    <source>
        <dbReference type="ARBA" id="ARBA00022827"/>
    </source>
</evidence>
<proteinExistence type="inferred from homology"/>
<evidence type="ECO:0000256" key="1">
    <source>
        <dbReference type="ARBA" id="ARBA00001974"/>
    </source>
</evidence>
<name>A0A9P7S1D0_9AGAR</name>
<keyword evidence="4 11" id="KW-0831">Ubiquinone biosynthesis</keyword>
<dbReference type="FunFam" id="3.50.50.60:FF:000021">
    <property type="entry name" value="Ubiquinone biosynthesis monooxygenase COQ6"/>
    <property type="match status" value="1"/>
</dbReference>
<evidence type="ECO:0000313" key="15">
    <source>
        <dbReference type="Proteomes" id="UP001049176"/>
    </source>
</evidence>
<accession>A0A9P7S1D0</accession>